<dbReference type="Proteomes" id="UP000190367">
    <property type="component" value="Unassembled WGS sequence"/>
</dbReference>
<dbReference type="CDD" id="cd18809">
    <property type="entry name" value="SF1_C_RecD"/>
    <property type="match status" value="1"/>
</dbReference>
<feature type="domain" description="TrwC relaxase" evidence="1">
    <location>
        <begin position="11"/>
        <end position="288"/>
    </location>
</feature>
<dbReference type="NCBIfam" id="TIGR02686">
    <property type="entry name" value="relax_trwC"/>
    <property type="match status" value="1"/>
</dbReference>
<gene>
    <name evidence="2" type="ORF">SAMN04488128_101240</name>
</gene>
<dbReference type="SUPFAM" id="SSF55464">
    <property type="entry name" value="Origin of replication-binding domain, RBD-like"/>
    <property type="match status" value="1"/>
</dbReference>
<name>A0A1T4KPT2_9BACT</name>
<dbReference type="EMBL" id="FUWZ01000001">
    <property type="protein sequence ID" value="SJZ44358.1"/>
    <property type="molecule type" value="Genomic_DNA"/>
</dbReference>
<dbReference type="NCBIfam" id="NF041492">
    <property type="entry name" value="MobF"/>
    <property type="match status" value="1"/>
</dbReference>
<dbReference type="RefSeq" id="WP_078666958.1">
    <property type="nucleotide sequence ID" value="NZ_FUWZ01000001.1"/>
</dbReference>
<protein>
    <submittedName>
        <fullName evidence="2">Conjugative relaxase domain-containing protein, TrwC/TraI family</fullName>
    </submittedName>
</protein>
<sequence>MIRMIQSTSAAHAQAYYTSALSPSDYYTSDQELPGKFAGKLAARLGLTGDVTKEAFFALTENRNPVTGKALTPVTKENRTIGYDINFHASKSVSILYALSKDDHILKAFEQSVFETMQEIEADAQTRVRIGGADTDRKTGELLWAGFTHQTARPVDGSLPDVHLHHHAFCINATFDEVENKVKACQFREIQRDMPYYQARFHKRLADKLQELNYQVRKTDKAFEIDGVPKEIIAHFSKRTNQIGQIAKEKGITDARKLDELGARTRAAKQQGHTMAELKAAWKQEMRALTAELSDDFDKALRFAQVEASRTPEPEQSVRHSIRHHFERVSVFPERRLLATAYHHAIGNSSTTLDHITDHFQKDDQIIRVEDRGRRMVCTTVDVLEEERRMVTLARAGQGQLTPLYRDAPVLNLDGQQAAASYILTTTNRTSIIRGVAGAGKTTLLKELVPCIEKAGKQVTIIAPSADASRGTLRDQGFKDTDTVSLLLSNKDMQAKLADQVLIVDEAGMLGTGQALHLLEVATEQNAQVIFVGDTRQHSAVTRGDALRILNTVGGIQTAEVDKIYRQKNVDYRAAVEFLSQGKARDGFEKLDSIGAIKDCDPLSPHTELAKDYVAALKIGKSALVISPTRQEGEKVTASIRSALREVGLLGKRDHAVSKLSNLNFTEAQRADWRNYKEGQVIQFSQNVPGAKKGSQWSVKTADDKAVTLENTDGKALSLPCDRAQHFAVFQKEELSLAKGDVIRITHNSFDKQDKRLDNATMLEVVSVSDKGDILLRNTASKVSYKLGKEFGHLEHAHCITSHGSQGKTVDRVFIAQNAATFPATDLKQFYVSVSRGREAVTVYTDDKTALLEHASDMGDRQSALELLAAKDLHIEHALQQERATAHLLQQEKNIEKSISPEKHRIDYELEL</sequence>
<accession>A0A1T4KPT2</accession>
<evidence type="ECO:0000313" key="3">
    <source>
        <dbReference type="Proteomes" id="UP000190367"/>
    </source>
</evidence>
<dbReference type="Pfam" id="PF13604">
    <property type="entry name" value="AAA_30"/>
    <property type="match status" value="1"/>
</dbReference>
<dbReference type="Pfam" id="PF08751">
    <property type="entry name" value="TrwC"/>
    <property type="match status" value="1"/>
</dbReference>
<proteinExistence type="predicted"/>
<evidence type="ECO:0000259" key="1">
    <source>
        <dbReference type="Pfam" id="PF08751"/>
    </source>
</evidence>
<dbReference type="Gene3D" id="2.30.30.940">
    <property type="match status" value="1"/>
</dbReference>
<evidence type="ECO:0000313" key="2">
    <source>
        <dbReference type="EMBL" id="SJZ44358.1"/>
    </source>
</evidence>
<dbReference type="AlphaFoldDB" id="A0A1T4KPT2"/>
<organism evidence="2 3">
    <name type="scientific">Chitinophaga eiseniae</name>
    <dbReference type="NCBI Taxonomy" id="634771"/>
    <lineage>
        <taxon>Bacteria</taxon>
        <taxon>Pseudomonadati</taxon>
        <taxon>Bacteroidota</taxon>
        <taxon>Chitinophagia</taxon>
        <taxon>Chitinophagales</taxon>
        <taxon>Chitinophagaceae</taxon>
        <taxon>Chitinophaga</taxon>
    </lineage>
</organism>
<keyword evidence="3" id="KW-1185">Reference proteome</keyword>
<dbReference type="STRING" id="634771.SAMN04488128_101240"/>
<dbReference type="InterPro" id="IPR014059">
    <property type="entry name" value="TraI/TrwC_relax"/>
</dbReference>
<dbReference type="SUPFAM" id="SSF52540">
    <property type="entry name" value="P-loop containing nucleoside triphosphate hydrolases"/>
    <property type="match status" value="2"/>
</dbReference>
<dbReference type="Gene3D" id="3.40.50.300">
    <property type="entry name" value="P-loop containing nucleotide triphosphate hydrolases"/>
    <property type="match status" value="2"/>
</dbReference>
<dbReference type="InterPro" id="IPR027417">
    <property type="entry name" value="P-loop_NTPase"/>
</dbReference>
<reference evidence="3" key="1">
    <citation type="submission" date="2017-02" db="EMBL/GenBank/DDBJ databases">
        <authorList>
            <person name="Varghese N."/>
            <person name="Submissions S."/>
        </authorList>
    </citation>
    <scope>NUCLEOTIDE SEQUENCE [LARGE SCALE GENOMIC DNA]</scope>
    <source>
        <strain evidence="3">DSM 22224</strain>
    </source>
</reference>
<dbReference type="InterPro" id="IPR014862">
    <property type="entry name" value="TrwC"/>
</dbReference>
<dbReference type="OrthoDB" id="1826980at2"/>